<dbReference type="EMBL" id="MAJD01000002">
    <property type="protein sequence ID" value="OBX35621.1"/>
    <property type="molecule type" value="Genomic_DNA"/>
</dbReference>
<gene>
    <name evidence="1" type="ORF">A8U91_04695</name>
</gene>
<evidence type="ECO:0000313" key="2">
    <source>
        <dbReference type="Proteomes" id="UP000092504"/>
    </source>
</evidence>
<comment type="caution">
    <text evidence="1">The sequence shown here is derived from an EMBL/GenBank/DDBJ whole genome shotgun (WGS) entry which is preliminary data.</text>
</comment>
<accession>A0A1B8P032</accession>
<dbReference type="AlphaFoldDB" id="A0A1B8P032"/>
<proteinExistence type="predicted"/>
<dbReference type="Proteomes" id="UP000092504">
    <property type="component" value="Unassembled WGS sequence"/>
</dbReference>
<name>A0A1B8P032_HALEL</name>
<organism evidence="1 2">
    <name type="scientific">Halomonas elongata</name>
    <dbReference type="NCBI Taxonomy" id="2746"/>
    <lineage>
        <taxon>Bacteria</taxon>
        <taxon>Pseudomonadati</taxon>
        <taxon>Pseudomonadota</taxon>
        <taxon>Gammaproteobacteria</taxon>
        <taxon>Oceanospirillales</taxon>
        <taxon>Halomonadaceae</taxon>
        <taxon>Halomonas</taxon>
    </lineage>
</organism>
<reference evidence="1 2" key="1">
    <citation type="submission" date="2016-06" db="EMBL/GenBank/DDBJ databases">
        <title>Genome sequence of halotolerant plant growth promoting strain of Halomonas elongata HEK1 isolated from salterns of Rann of Kutch, Gujarat, India.</title>
        <authorList>
            <person name="Gaba S."/>
            <person name="Singh R.N."/>
            <person name="Abrol S."/>
            <person name="Kaushik R."/>
            <person name="Saxena A.K."/>
        </authorList>
    </citation>
    <scope>NUCLEOTIDE SEQUENCE [LARGE SCALE GENOMIC DNA]</scope>
    <source>
        <strain evidence="1 2">HEK1</strain>
    </source>
</reference>
<evidence type="ECO:0000313" key="1">
    <source>
        <dbReference type="EMBL" id="OBX35621.1"/>
    </source>
</evidence>
<protein>
    <submittedName>
        <fullName evidence="1">Uncharacterized protein</fullName>
    </submittedName>
</protein>
<sequence length="45" mass="5099">MAAICSPIGSKHYLGGKCCHELLIVKIGEWVGRFGYFIFDKAWPR</sequence>